<feature type="region of interest" description="Disordered" evidence="1">
    <location>
        <begin position="501"/>
        <end position="585"/>
    </location>
</feature>
<feature type="compositionally biased region" description="Basic residues" evidence="1">
    <location>
        <begin position="567"/>
        <end position="577"/>
    </location>
</feature>
<evidence type="ECO:0000256" key="1">
    <source>
        <dbReference type="SAM" id="MobiDB-lite"/>
    </source>
</evidence>
<name>A0A232EUV7_9HYME</name>
<feature type="region of interest" description="Disordered" evidence="1">
    <location>
        <begin position="138"/>
        <end position="168"/>
    </location>
</feature>
<dbReference type="EMBL" id="NNAY01002087">
    <property type="protein sequence ID" value="OXU22115.1"/>
    <property type="molecule type" value="Genomic_DNA"/>
</dbReference>
<dbReference type="Proteomes" id="UP000215335">
    <property type="component" value="Unassembled WGS sequence"/>
</dbReference>
<organism evidence="2 3">
    <name type="scientific">Trichomalopsis sarcophagae</name>
    <dbReference type="NCBI Taxonomy" id="543379"/>
    <lineage>
        <taxon>Eukaryota</taxon>
        <taxon>Metazoa</taxon>
        <taxon>Ecdysozoa</taxon>
        <taxon>Arthropoda</taxon>
        <taxon>Hexapoda</taxon>
        <taxon>Insecta</taxon>
        <taxon>Pterygota</taxon>
        <taxon>Neoptera</taxon>
        <taxon>Endopterygota</taxon>
        <taxon>Hymenoptera</taxon>
        <taxon>Apocrita</taxon>
        <taxon>Proctotrupomorpha</taxon>
        <taxon>Chalcidoidea</taxon>
        <taxon>Pteromalidae</taxon>
        <taxon>Pteromalinae</taxon>
        <taxon>Trichomalopsis</taxon>
    </lineage>
</organism>
<comment type="caution">
    <text evidence="2">The sequence shown here is derived from an EMBL/GenBank/DDBJ whole genome shotgun (WGS) entry which is preliminary data.</text>
</comment>
<reference evidence="2 3" key="1">
    <citation type="journal article" date="2017" name="Curr. Biol.">
        <title>The Evolution of Venom by Co-option of Single-Copy Genes.</title>
        <authorList>
            <person name="Martinson E.O."/>
            <person name="Mrinalini"/>
            <person name="Kelkar Y.D."/>
            <person name="Chang C.H."/>
            <person name="Werren J.H."/>
        </authorList>
    </citation>
    <scope>NUCLEOTIDE SEQUENCE [LARGE SCALE GENOMIC DNA]</scope>
    <source>
        <strain evidence="2 3">Alberta</strain>
        <tissue evidence="2">Whole body</tissue>
    </source>
</reference>
<proteinExistence type="predicted"/>
<sequence length="693" mass="77131">MALNKSNKSTPSSRSGYLRELTASAGKTSNFLLPVRIKVTPQHNSTLAPLSGGKKNHTKMMQPVLIKDLLQSTQKSKSTTLASVSTQKKKARAQRSTQPYLNTQSCYKPKGNEDAESSFLGRKSFGGNKVRRQLYQALDSPQRSAIDGKENTAKNVKPRVKSTRDSEVPAAKSFQMLNKSRKSLLLPPNSIRNSIIRKSGNFKPPGKQGVKTNASVVNKSTKDVSRVTEAKLVKNNLKKNVQKVQDDIDMETDFSSPDADVHGMEESCVTRDIYTMTSPMRGEAASSKSLFNLSKLERPSVIVKSATKKTNDGEAPCLEMQNLNINPTQSYSHCPEFDFSQINCSDTDGIMQCKAYLEQSIQACEDQAFKLKQVLNFVNALFVKTKTMPTKETVNIQTDEQIRTDDKFDISSNTIVNSQNSSDVTDIIDKSLEKKEITDDVNSLSTAKPEIKVYVDKEDNGIEATEKLPIPIKILVTQADLNQEAKDTSSDTLSEMARLSTIGEVSCEGDESNKDESRKEEKDEKESENKENIDDSSPMLLTPTVSPKTPKTPRRRSVMPGSGERRRSARLAAKRRSLSVVSDTESDKQDSFTLLENELNVVHAVKVSSKSLPASPMKAPMTPGCIRQWDKRVERPLREYMALKMNGTFLVTPDVKRFQSCLEPTDTPHSRKSLSRKIFMELCDLYAESPEPK</sequence>
<feature type="compositionally biased region" description="Basic and acidic residues" evidence="1">
    <location>
        <begin position="511"/>
        <end position="533"/>
    </location>
</feature>
<evidence type="ECO:0000313" key="3">
    <source>
        <dbReference type="Proteomes" id="UP000215335"/>
    </source>
</evidence>
<gene>
    <name evidence="2" type="ORF">TSAR_004539</name>
</gene>
<dbReference type="OrthoDB" id="7684052at2759"/>
<evidence type="ECO:0000313" key="2">
    <source>
        <dbReference type="EMBL" id="OXU22115.1"/>
    </source>
</evidence>
<feature type="region of interest" description="Disordered" evidence="1">
    <location>
        <begin position="78"/>
        <end position="123"/>
    </location>
</feature>
<keyword evidence="3" id="KW-1185">Reference proteome</keyword>
<protein>
    <submittedName>
        <fullName evidence="2">Uncharacterized protein</fullName>
    </submittedName>
</protein>
<feature type="compositionally biased region" description="Polar residues" evidence="1">
    <location>
        <begin position="94"/>
        <end position="106"/>
    </location>
</feature>
<dbReference type="AlphaFoldDB" id="A0A232EUV7"/>
<accession>A0A232EUV7</accession>